<dbReference type="SMART" id="SM01208">
    <property type="entry name" value="G5"/>
    <property type="match status" value="1"/>
</dbReference>
<dbReference type="Pfam" id="PF03990">
    <property type="entry name" value="DUF348"/>
    <property type="match status" value="3"/>
</dbReference>
<dbReference type="CDD" id="cd22786">
    <property type="entry name" value="DPBB_YuiC-like"/>
    <property type="match status" value="1"/>
</dbReference>
<gene>
    <name evidence="3" type="ORF">SE15_09455</name>
</gene>
<dbReference type="InterPro" id="IPR007137">
    <property type="entry name" value="DUF348"/>
</dbReference>
<keyword evidence="1" id="KW-0732">Signal</keyword>
<protein>
    <recommendedName>
        <fullName evidence="2">G5 domain-containing protein</fullName>
    </recommendedName>
</protein>
<proteinExistence type="predicted"/>
<dbReference type="PANTHER" id="PTHR39160:SF4">
    <property type="entry name" value="RESUSCITATION-PROMOTING FACTOR RPFB"/>
    <property type="match status" value="1"/>
</dbReference>
<dbReference type="STRING" id="869279.SE15_09455"/>
<dbReference type="Gene3D" id="2.20.230.10">
    <property type="entry name" value="Resuscitation-promoting factor rpfb"/>
    <property type="match status" value="1"/>
</dbReference>
<dbReference type="PANTHER" id="PTHR39160">
    <property type="entry name" value="CELL WALL-BINDING PROTEIN YOCH"/>
    <property type="match status" value="1"/>
</dbReference>
<dbReference type="InterPro" id="IPR051933">
    <property type="entry name" value="Resuscitation_pf_RpfB"/>
</dbReference>
<dbReference type="PROSITE" id="PS51109">
    <property type="entry name" value="G5"/>
    <property type="match status" value="1"/>
</dbReference>
<dbReference type="AlphaFoldDB" id="A0A0P6Y0D9"/>
<accession>A0A0P6Y0D9</accession>
<dbReference type="RefSeq" id="WP_054521870.1">
    <property type="nucleotide sequence ID" value="NZ_LGKO01000005.1"/>
</dbReference>
<sequence length="468" mass="52084">MAEPRDSRPHWLLALAALLGLVGAGLLFAGLERIVPVQVDGEWVGIRTRALTLGSLLRAADLVPHSEDRLLPARPALTPWWDAPLRLEHARLVHLALWPEHRGLAFKSAERIPANLLLQAGVRLFPRDRVYWQGQPIDPYQPLPPATTYHLEVRHAVPLTWQDEGQTGTCYSAAPTLGEALAECALHLESGDEVSPAPETPLTPEIQVTVRRARLLRVQVNDNTLTLYSSAATVGEALAEAGIALQGLDYSQPPEDQPLPADGVIRVVRVREEVVLEQETLPFKNEYEPDPETELDQRRIIEPGEYGVEVSRLRVRYEDGQEVGRTVEARWVAKEPKPQRVGYGTKVVIHTLETPQGTLEYWRAVTVYATSYSPCRLGVDRCSTATASGLPLRHGIIAVTRAWYSWMLGQRLYVPGYGIGVIADVGGGVPGRYWIDLGYSDEDYQPWHQYVTVYFLTPVPSAIPWILP</sequence>
<dbReference type="EMBL" id="LGKO01000005">
    <property type="protein sequence ID" value="KPL82387.1"/>
    <property type="molecule type" value="Genomic_DNA"/>
</dbReference>
<organism evidence="3 4">
    <name type="scientific">Thermanaerothrix daxensis</name>
    <dbReference type="NCBI Taxonomy" id="869279"/>
    <lineage>
        <taxon>Bacteria</taxon>
        <taxon>Bacillati</taxon>
        <taxon>Chloroflexota</taxon>
        <taxon>Anaerolineae</taxon>
        <taxon>Anaerolineales</taxon>
        <taxon>Anaerolineaceae</taxon>
        <taxon>Thermanaerothrix</taxon>
    </lineage>
</organism>
<dbReference type="Pfam" id="PF07501">
    <property type="entry name" value="G5"/>
    <property type="match status" value="1"/>
</dbReference>
<feature type="domain" description="G5" evidence="2">
    <location>
        <begin position="267"/>
        <end position="347"/>
    </location>
</feature>
<dbReference type="Proteomes" id="UP000050544">
    <property type="component" value="Unassembled WGS sequence"/>
</dbReference>
<evidence type="ECO:0000256" key="1">
    <source>
        <dbReference type="ARBA" id="ARBA00022729"/>
    </source>
</evidence>
<name>A0A0P6Y0D9_9CHLR</name>
<evidence type="ECO:0000313" key="4">
    <source>
        <dbReference type="Proteomes" id="UP000050544"/>
    </source>
</evidence>
<evidence type="ECO:0000259" key="2">
    <source>
        <dbReference type="PROSITE" id="PS51109"/>
    </source>
</evidence>
<evidence type="ECO:0000313" key="3">
    <source>
        <dbReference type="EMBL" id="KPL82387.1"/>
    </source>
</evidence>
<dbReference type="InterPro" id="IPR011098">
    <property type="entry name" value="G5_dom"/>
</dbReference>
<comment type="caution">
    <text evidence="3">The sequence shown here is derived from an EMBL/GenBank/DDBJ whole genome shotgun (WGS) entry which is preliminary data.</text>
</comment>
<reference evidence="3 4" key="1">
    <citation type="submission" date="2015-07" db="EMBL/GenBank/DDBJ databases">
        <title>Whole genome sequence of Thermanaerothrix daxensis DSM 23592.</title>
        <authorList>
            <person name="Hemp J."/>
            <person name="Ward L.M."/>
            <person name="Pace L.A."/>
            <person name="Fischer W.W."/>
        </authorList>
    </citation>
    <scope>NUCLEOTIDE SEQUENCE [LARGE SCALE GENOMIC DNA]</scope>
    <source>
        <strain evidence="3 4">GNS-1</strain>
    </source>
</reference>
<keyword evidence="4" id="KW-1185">Reference proteome</keyword>
<dbReference type="OrthoDB" id="9798935at2"/>